<dbReference type="Proteomes" id="UP000319731">
    <property type="component" value="Unassembled WGS sequence"/>
</dbReference>
<organism evidence="2 3">
    <name type="scientific">Synchytrium microbalum</name>
    <dbReference type="NCBI Taxonomy" id="1806994"/>
    <lineage>
        <taxon>Eukaryota</taxon>
        <taxon>Fungi</taxon>
        <taxon>Fungi incertae sedis</taxon>
        <taxon>Chytridiomycota</taxon>
        <taxon>Chytridiomycota incertae sedis</taxon>
        <taxon>Chytridiomycetes</taxon>
        <taxon>Synchytriales</taxon>
        <taxon>Synchytriaceae</taxon>
        <taxon>Synchytrium</taxon>
    </lineage>
</organism>
<dbReference type="InterPro" id="IPR017438">
    <property type="entry name" value="ATP-NAD_kinase_N"/>
</dbReference>
<dbReference type="RefSeq" id="XP_031026132.1">
    <property type="nucleotide sequence ID" value="XM_031167788.1"/>
</dbReference>
<dbReference type="InterPro" id="IPR050187">
    <property type="entry name" value="Lipid_Phosphate_FormReg"/>
</dbReference>
<dbReference type="Gene3D" id="3.40.50.10330">
    <property type="entry name" value="Probable inorganic polyphosphate/atp-NAD kinase, domain 1"/>
    <property type="match status" value="1"/>
</dbReference>
<dbReference type="AlphaFoldDB" id="A0A507C2G3"/>
<feature type="domain" description="DAGKc" evidence="1">
    <location>
        <begin position="122"/>
        <end position="259"/>
    </location>
</feature>
<evidence type="ECO:0000313" key="3">
    <source>
        <dbReference type="Proteomes" id="UP000319731"/>
    </source>
</evidence>
<comment type="caution">
    <text evidence="2">The sequence shown here is derived from an EMBL/GenBank/DDBJ whole genome shotgun (WGS) entry which is preliminary data.</text>
</comment>
<gene>
    <name evidence="2" type="ORF">SmJEL517_g01860</name>
</gene>
<protein>
    <recommendedName>
        <fullName evidence="1">DAGKc domain-containing protein</fullName>
    </recommendedName>
</protein>
<name>A0A507C2G3_9FUNG</name>
<proteinExistence type="predicted"/>
<dbReference type="STRING" id="1806994.A0A507C2G3"/>
<sequence length="535" mass="58943">MAADWLFERHAIKKDALLKSIEVDLKLSASTLTYTSTEGTVSISLDFVFGATQSTNSSPFPSKLTTATVKDVEGGTSVIVHSLKLVDGTTDKPPLYQPLLLELASSSEALELKTAVRSILSADRKPIYVVINPFAGKKLAVQTYETASLPMLQAAGIKTEVHLTTHALHATELITDLNPDLYSCIAVFGGDGTFHEVLNGIMTRADWEVATKLPLAMVGGGSSNAFTKNTDALYPELATLAVIKGCTKYMDIFSVITPKQVMFSHLEVLFALIADLDIESDRYRWLGPERFTMAAVLKFKPSRWLRKYKGKLYMLPYEPSKEKAEVAAKEYQTEAAKTLGNLTKPAGFQNHTVSSRGNETLGYNGPPLRYTASPTAHLSWPVVDSHFTFFVAMNLPFASPDWLTSEFARFGDGAMDIIWAENLVRSQVLPLLNDQAAGLHLKLPGIQFQKTRAWVLEPEGWGKGMPDPNKVKSGSKKDKNALQKGYMDISGEEIEYGPIRVEIHSDIVKVIVPSWLDEDKWGREIASIRLKGAKL</sequence>
<dbReference type="InterPro" id="IPR001206">
    <property type="entry name" value="Diacylglycerol_kinase_cat_dom"/>
</dbReference>
<dbReference type="GO" id="GO:0016020">
    <property type="term" value="C:membrane"/>
    <property type="evidence" value="ECO:0007669"/>
    <property type="project" value="TreeGrafter"/>
</dbReference>
<dbReference type="EMBL" id="QEAO01000007">
    <property type="protein sequence ID" value="TPX35700.1"/>
    <property type="molecule type" value="Genomic_DNA"/>
</dbReference>
<dbReference type="PANTHER" id="PTHR12358:SF31">
    <property type="entry name" value="ACYLGLYCEROL KINASE, MITOCHONDRIAL"/>
    <property type="match status" value="1"/>
</dbReference>
<dbReference type="PANTHER" id="PTHR12358">
    <property type="entry name" value="SPHINGOSINE KINASE"/>
    <property type="match status" value="1"/>
</dbReference>
<dbReference type="GO" id="GO:0046512">
    <property type="term" value="P:sphingosine biosynthetic process"/>
    <property type="evidence" value="ECO:0007669"/>
    <property type="project" value="TreeGrafter"/>
</dbReference>
<dbReference type="GO" id="GO:0005737">
    <property type="term" value="C:cytoplasm"/>
    <property type="evidence" value="ECO:0007669"/>
    <property type="project" value="TreeGrafter"/>
</dbReference>
<keyword evidence="3" id="KW-1185">Reference proteome</keyword>
<reference evidence="2 3" key="1">
    <citation type="journal article" date="2019" name="Sci. Rep.">
        <title>Comparative genomics of chytrid fungi reveal insights into the obligate biotrophic and pathogenic lifestyle of Synchytrium endobioticum.</title>
        <authorList>
            <person name="van de Vossenberg B.T.L.H."/>
            <person name="Warris S."/>
            <person name="Nguyen H.D.T."/>
            <person name="van Gent-Pelzer M.P.E."/>
            <person name="Joly D.L."/>
            <person name="van de Geest H.C."/>
            <person name="Bonants P.J.M."/>
            <person name="Smith D.S."/>
            <person name="Levesque C.A."/>
            <person name="van der Lee T.A.J."/>
        </authorList>
    </citation>
    <scope>NUCLEOTIDE SEQUENCE [LARGE SCALE GENOMIC DNA]</scope>
    <source>
        <strain evidence="2 3">JEL517</strain>
    </source>
</reference>
<dbReference type="InterPro" id="IPR016064">
    <property type="entry name" value="NAD/diacylglycerol_kinase_sf"/>
</dbReference>
<dbReference type="GeneID" id="42003085"/>
<evidence type="ECO:0000259" key="1">
    <source>
        <dbReference type="PROSITE" id="PS50146"/>
    </source>
</evidence>
<evidence type="ECO:0000313" key="2">
    <source>
        <dbReference type="EMBL" id="TPX35700.1"/>
    </source>
</evidence>
<dbReference type="Gene3D" id="2.60.200.40">
    <property type="match status" value="1"/>
</dbReference>
<dbReference type="OrthoDB" id="3853857at2759"/>
<dbReference type="PROSITE" id="PS50146">
    <property type="entry name" value="DAGK"/>
    <property type="match status" value="1"/>
</dbReference>
<dbReference type="Pfam" id="PF00781">
    <property type="entry name" value="DAGK_cat"/>
    <property type="match status" value="1"/>
</dbReference>
<dbReference type="SMART" id="SM00046">
    <property type="entry name" value="DAGKc"/>
    <property type="match status" value="1"/>
</dbReference>
<accession>A0A507C2G3</accession>
<dbReference type="SUPFAM" id="SSF111331">
    <property type="entry name" value="NAD kinase/diacylglycerol kinase-like"/>
    <property type="match status" value="1"/>
</dbReference>
<dbReference type="GO" id="GO:0001727">
    <property type="term" value="F:lipid kinase activity"/>
    <property type="evidence" value="ECO:0007669"/>
    <property type="project" value="TreeGrafter"/>
</dbReference>
<dbReference type="GO" id="GO:0016773">
    <property type="term" value="F:phosphotransferase activity, alcohol group as acceptor"/>
    <property type="evidence" value="ECO:0007669"/>
    <property type="project" value="UniProtKB-ARBA"/>
</dbReference>